<proteinExistence type="predicted"/>
<dbReference type="AlphaFoldDB" id="A0A6J4LR36"/>
<feature type="non-terminal residue" evidence="2">
    <location>
        <position position="1"/>
    </location>
</feature>
<reference evidence="2" key="1">
    <citation type="submission" date="2020-02" db="EMBL/GenBank/DDBJ databases">
        <authorList>
            <person name="Meier V. D."/>
        </authorList>
    </citation>
    <scope>NUCLEOTIDE SEQUENCE</scope>
    <source>
        <strain evidence="2">AVDCRST_MAG72</strain>
    </source>
</reference>
<organism evidence="2">
    <name type="scientific">uncultured Nocardioidaceae bacterium</name>
    <dbReference type="NCBI Taxonomy" id="253824"/>
    <lineage>
        <taxon>Bacteria</taxon>
        <taxon>Bacillati</taxon>
        <taxon>Actinomycetota</taxon>
        <taxon>Actinomycetes</taxon>
        <taxon>Propionibacteriales</taxon>
        <taxon>Nocardioidaceae</taxon>
        <taxon>environmental samples</taxon>
    </lineage>
</organism>
<dbReference type="EMBL" id="CADCUJ010000028">
    <property type="protein sequence ID" value="CAA9338523.1"/>
    <property type="molecule type" value="Genomic_DNA"/>
</dbReference>
<feature type="region of interest" description="Disordered" evidence="1">
    <location>
        <begin position="1"/>
        <end position="78"/>
    </location>
</feature>
<name>A0A6J4LR36_9ACTN</name>
<evidence type="ECO:0000313" key="2">
    <source>
        <dbReference type="EMBL" id="CAA9338523.1"/>
    </source>
</evidence>
<protein>
    <submittedName>
        <fullName evidence="2">Uncharacterized protein</fullName>
    </submittedName>
</protein>
<sequence>AHAPTQAEHGGTAGPPGVPRDGPDRARPRSRRRTDPRPARGHPRGSVLGERPVRPRVGSDAGRRPRRAYVGRDARRQL</sequence>
<evidence type="ECO:0000256" key="1">
    <source>
        <dbReference type="SAM" id="MobiDB-lite"/>
    </source>
</evidence>
<feature type="compositionally biased region" description="Basic and acidic residues" evidence="1">
    <location>
        <begin position="21"/>
        <end position="38"/>
    </location>
</feature>
<accession>A0A6J4LR36</accession>
<gene>
    <name evidence="2" type="ORF">AVDCRST_MAG72-665</name>
</gene>
<feature type="non-terminal residue" evidence="2">
    <location>
        <position position="78"/>
    </location>
</feature>